<protein>
    <submittedName>
        <fullName evidence="3">FAS1 domain-containing protein</fullName>
    </submittedName>
</protein>
<dbReference type="GO" id="GO:0016236">
    <property type="term" value="P:macroautophagy"/>
    <property type="evidence" value="ECO:0007669"/>
    <property type="project" value="TreeGrafter"/>
</dbReference>
<gene>
    <name evidence="3" type="ORF">NA56DRAFT_616245</name>
</gene>
<sequence>MRKSGWRSLLASALALLVTRSNAQTLNSVLSGESTLSTYYSLIQKYPDILASLPSSGATVLAPNNDAFVRNDQFEKNTPDFISSVLQYHMLDAKVLAGDLVAGAPVFTGTLLSSWTNITGGLRVEFVKQAGNVVSLVGGQGSRSTLVKGDLPFTGGVVQIIDSLLVPPGNITITAQEYNFTSFEGALYAADVLDTDLTTPNLTIFAPQNAAWQALGSAITSMSSSDLAKIMKFHTLSDQVVYSTSFTNNTVFTTVEGGKLTISRTGNNAIFINSAQLLAPDIMIGNGVLHVIDNVLNPSSSGTPVESLATQMPVFASASSVTNLPFTSNIPTPTTTTPVSTRTGKGALATTSVKSSSSKALAAAMARETGFAAGFMVALGGAAILI</sequence>
<name>A0A2J6QL80_9HELO</name>
<reference evidence="3 4" key="1">
    <citation type="submission" date="2016-05" db="EMBL/GenBank/DDBJ databases">
        <title>A degradative enzymes factory behind the ericoid mycorrhizal symbiosis.</title>
        <authorList>
            <consortium name="DOE Joint Genome Institute"/>
            <person name="Martino E."/>
            <person name="Morin E."/>
            <person name="Grelet G."/>
            <person name="Kuo A."/>
            <person name="Kohler A."/>
            <person name="Daghino S."/>
            <person name="Barry K."/>
            <person name="Choi C."/>
            <person name="Cichocki N."/>
            <person name="Clum A."/>
            <person name="Copeland A."/>
            <person name="Hainaut M."/>
            <person name="Haridas S."/>
            <person name="Labutti K."/>
            <person name="Lindquist E."/>
            <person name="Lipzen A."/>
            <person name="Khouja H.-R."/>
            <person name="Murat C."/>
            <person name="Ohm R."/>
            <person name="Olson A."/>
            <person name="Spatafora J."/>
            <person name="Veneault-Fourrey C."/>
            <person name="Henrissat B."/>
            <person name="Grigoriev I."/>
            <person name="Martin F."/>
            <person name="Perotto S."/>
        </authorList>
    </citation>
    <scope>NUCLEOTIDE SEQUENCE [LARGE SCALE GENOMIC DNA]</scope>
    <source>
        <strain evidence="3 4">UAMH 7357</strain>
    </source>
</reference>
<evidence type="ECO:0000313" key="3">
    <source>
        <dbReference type="EMBL" id="PMD26999.1"/>
    </source>
</evidence>
<accession>A0A2J6QL80</accession>
<dbReference type="PANTHER" id="PTHR10900:SF77">
    <property type="entry name" value="FI19380P1"/>
    <property type="match status" value="1"/>
</dbReference>
<keyword evidence="4" id="KW-1185">Reference proteome</keyword>
<organism evidence="3 4">
    <name type="scientific">Hyaloscypha hepaticicola</name>
    <dbReference type="NCBI Taxonomy" id="2082293"/>
    <lineage>
        <taxon>Eukaryota</taxon>
        <taxon>Fungi</taxon>
        <taxon>Dikarya</taxon>
        <taxon>Ascomycota</taxon>
        <taxon>Pezizomycotina</taxon>
        <taxon>Leotiomycetes</taxon>
        <taxon>Helotiales</taxon>
        <taxon>Hyaloscyphaceae</taxon>
        <taxon>Hyaloscypha</taxon>
    </lineage>
</organism>
<dbReference type="Gene3D" id="2.30.180.10">
    <property type="entry name" value="FAS1 domain"/>
    <property type="match status" value="2"/>
</dbReference>
<dbReference type="Proteomes" id="UP000235672">
    <property type="component" value="Unassembled WGS sequence"/>
</dbReference>
<feature type="signal peptide" evidence="1">
    <location>
        <begin position="1"/>
        <end position="23"/>
    </location>
</feature>
<dbReference type="GO" id="GO:0000329">
    <property type="term" value="C:fungal-type vacuole membrane"/>
    <property type="evidence" value="ECO:0007669"/>
    <property type="project" value="TreeGrafter"/>
</dbReference>
<evidence type="ECO:0000256" key="1">
    <source>
        <dbReference type="SAM" id="SignalP"/>
    </source>
</evidence>
<dbReference type="InterPro" id="IPR050904">
    <property type="entry name" value="Adhesion/Biosynth-related"/>
</dbReference>
<dbReference type="PANTHER" id="PTHR10900">
    <property type="entry name" value="PERIOSTIN-RELATED"/>
    <property type="match status" value="1"/>
</dbReference>
<dbReference type="OrthoDB" id="286301at2759"/>
<dbReference type="SUPFAM" id="SSF82153">
    <property type="entry name" value="FAS1 domain"/>
    <property type="match status" value="2"/>
</dbReference>
<dbReference type="SMART" id="SM00554">
    <property type="entry name" value="FAS1"/>
    <property type="match status" value="2"/>
</dbReference>
<evidence type="ECO:0000313" key="4">
    <source>
        <dbReference type="Proteomes" id="UP000235672"/>
    </source>
</evidence>
<dbReference type="InterPro" id="IPR036378">
    <property type="entry name" value="FAS1_dom_sf"/>
</dbReference>
<feature type="domain" description="FAS1" evidence="2">
    <location>
        <begin position="167"/>
        <end position="296"/>
    </location>
</feature>
<proteinExistence type="predicted"/>
<feature type="domain" description="FAS1" evidence="2">
    <location>
        <begin position="23"/>
        <end position="165"/>
    </location>
</feature>
<dbReference type="InterPro" id="IPR000782">
    <property type="entry name" value="FAS1_domain"/>
</dbReference>
<dbReference type="EMBL" id="KZ613466">
    <property type="protein sequence ID" value="PMD26999.1"/>
    <property type="molecule type" value="Genomic_DNA"/>
</dbReference>
<evidence type="ECO:0000259" key="2">
    <source>
        <dbReference type="PROSITE" id="PS50213"/>
    </source>
</evidence>
<dbReference type="STRING" id="1745343.A0A2J6QL80"/>
<dbReference type="Pfam" id="PF02469">
    <property type="entry name" value="Fasciclin"/>
    <property type="match status" value="2"/>
</dbReference>
<dbReference type="AlphaFoldDB" id="A0A2J6QL80"/>
<dbReference type="PROSITE" id="PS50213">
    <property type="entry name" value="FAS1"/>
    <property type="match status" value="2"/>
</dbReference>
<keyword evidence="1" id="KW-0732">Signal</keyword>
<feature type="chain" id="PRO_5014407907" evidence="1">
    <location>
        <begin position="24"/>
        <end position="386"/>
    </location>
</feature>